<accession>A0A396HG35</accession>
<reference evidence="1" key="1">
    <citation type="journal article" date="2018" name="Nat. Plants">
        <title>Whole-genome landscape of Medicago truncatula symbiotic genes.</title>
        <authorList>
            <person name="Pecrix Y."/>
            <person name="Gamas P."/>
            <person name="Carrere S."/>
        </authorList>
    </citation>
    <scope>NUCLEOTIDE SEQUENCE</scope>
    <source>
        <tissue evidence="1">Leaves</tissue>
    </source>
</reference>
<protein>
    <submittedName>
        <fullName evidence="1">Uncharacterized protein</fullName>
    </submittedName>
</protein>
<sequence length="46" mass="5363">MELMRLCLFYLTMMLRGVQLLLGRSRILDLTLLLPLSNLEVMLILV</sequence>
<dbReference type="EMBL" id="PSQE01000006">
    <property type="protein sequence ID" value="RHN51543.1"/>
    <property type="molecule type" value="Genomic_DNA"/>
</dbReference>
<dbReference type="Proteomes" id="UP000265566">
    <property type="component" value="Chromosome 6"/>
</dbReference>
<dbReference type="Gramene" id="rna36000">
    <property type="protein sequence ID" value="RHN51543.1"/>
    <property type="gene ID" value="gene36000"/>
</dbReference>
<name>A0A396HG35_MEDTR</name>
<gene>
    <name evidence="1" type="ORF">MtrunA17_Chr6g0469801</name>
</gene>
<comment type="caution">
    <text evidence="1">The sequence shown here is derived from an EMBL/GenBank/DDBJ whole genome shotgun (WGS) entry which is preliminary data.</text>
</comment>
<evidence type="ECO:0000313" key="1">
    <source>
        <dbReference type="EMBL" id="RHN51543.1"/>
    </source>
</evidence>
<dbReference type="AlphaFoldDB" id="A0A396HG35"/>
<proteinExistence type="predicted"/>
<organism evidence="1">
    <name type="scientific">Medicago truncatula</name>
    <name type="common">Barrel medic</name>
    <name type="synonym">Medicago tribuloides</name>
    <dbReference type="NCBI Taxonomy" id="3880"/>
    <lineage>
        <taxon>Eukaryota</taxon>
        <taxon>Viridiplantae</taxon>
        <taxon>Streptophyta</taxon>
        <taxon>Embryophyta</taxon>
        <taxon>Tracheophyta</taxon>
        <taxon>Spermatophyta</taxon>
        <taxon>Magnoliopsida</taxon>
        <taxon>eudicotyledons</taxon>
        <taxon>Gunneridae</taxon>
        <taxon>Pentapetalae</taxon>
        <taxon>rosids</taxon>
        <taxon>fabids</taxon>
        <taxon>Fabales</taxon>
        <taxon>Fabaceae</taxon>
        <taxon>Papilionoideae</taxon>
        <taxon>50 kb inversion clade</taxon>
        <taxon>NPAAA clade</taxon>
        <taxon>Hologalegina</taxon>
        <taxon>IRL clade</taxon>
        <taxon>Trifolieae</taxon>
        <taxon>Medicago</taxon>
    </lineage>
</organism>